<proteinExistence type="predicted"/>
<evidence type="ECO:0000259" key="2">
    <source>
        <dbReference type="PROSITE" id="PS50041"/>
    </source>
</evidence>
<dbReference type="GO" id="GO:0005886">
    <property type="term" value="C:plasma membrane"/>
    <property type="evidence" value="ECO:0007669"/>
    <property type="project" value="TreeGrafter"/>
</dbReference>
<dbReference type="PROSITE" id="PS50041">
    <property type="entry name" value="C_TYPE_LECTIN_2"/>
    <property type="match status" value="1"/>
</dbReference>
<dbReference type="AlphaFoldDB" id="A0A7K6UP58"/>
<dbReference type="Gene3D" id="3.10.100.10">
    <property type="entry name" value="Mannose-Binding Protein A, subunit A"/>
    <property type="match status" value="1"/>
</dbReference>
<keyword evidence="4" id="KW-1185">Reference proteome</keyword>
<evidence type="ECO:0000256" key="1">
    <source>
        <dbReference type="ARBA" id="ARBA00022734"/>
    </source>
</evidence>
<feature type="non-terminal residue" evidence="3">
    <location>
        <position position="1"/>
    </location>
</feature>
<feature type="domain" description="C-type lectin" evidence="2">
    <location>
        <begin position="1"/>
        <end position="68"/>
    </location>
</feature>
<dbReference type="InterPro" id="IPR016187">
    <property type="entry name" value="CTDL_fold"/>
</dbReference>
<dbReference type="InterPro" id="IPR051379">
    <property type="entry name" value="C-type_Lectin_Receptor_IMM"/>
</dbReference>
<comment type="caution">
    <text evidence="3">The sequence shown here is derived from an EMBL/GenBank/DDBJ whole genome shotgun (WGS) entry which is preliminary data.</text>
</comment>
<dbReference type="EMBL" id="VZRW01013500">
    <property type="protein sequence ID" value="NWX24298.1"/>
    <property type="molecule type" value="Genomic_DNA"/>
</dbReference>
<evidence type="ECO:0000313" key="4">
    <source>
        <dbReference type="Proteomes" id="UP000559068"/>
    </source>
</evidence>
<dbReference type="Proteomes" id="UP000559068">
    <property type="component" value="Unassembled WGS sequence"/>
</dbReference>
<dbReference type="Pfam" id="PF00059">
    <property type="entry name" value="Lectin_C"/>
    <property type="match status" value="1"/>
</dbReference>
<dbReference type="InterPro" id="IPR001304">
    <property type="entry name" value="C-type_lectin-like"/>
</dbReference>
<accession>A0A7K6UP58</accession>
<dbReference type="InterPro" id="IPR016186">
    <property type="entry name" value="C-type_lectin-like/link_sf"/>
</dbReference>
<dbReference type="GO" id="GO:0030246">
    <property type="term" value="F:carbohydrate binding"/>
    <property type="evidence" value="ECO:0007669"/>
    <property type="project" value="UniProtKB-KW"/>
</dbReference>
<dbReference type="PANTHER" id="PTHR46746:SF3">
    <property type="entry name" value="C-TYPE LECTIN DOMAIN-CONTAINING PROTEIN-RELATED"/>
    <property type="match status" value="1"/>
</dbReference>
<organism evidence="3 4">
    <name type="scientific">Aegotheles bennettii</name>
    <dbReference type="NCBI Taxonomy" id="48278"/>
    <lineage>
        <taxon>Eukaryota</taxon>
        <taxon>Metazoa</taxon>
        <taxon>Chordata</taxon>
        <taxon>Craniata</taxon>
        <taxon>Vertebrata</taxon>
        <taxon>Euteleostomi</taxon>
        <taxon>Archelosauria</taxon>
        <taxon>Archosauria</taxon>
        <taxon>Dinosauria</taxon>
        <taxon>Saurischia</taxon>
        <taxon>Theropoda</taxon>
        <taxon>Coelurosauria</taxon>
        <taxon>Aves</taxon>
        <taxon>Neognathae</taxon>
        <taxon>Neoaves</taxon>
        <taxon>Strisores</taxon>
        <taxon>Caprimulgiformes</taxon>
        <taxon>Aegothelidae</taxon>
        <taxon>Aegotheles</taxon>
    </lineage>
</organism>
<dbReference type="OrthoDB" id="538816at2759"/>
<reference evidence="3 4" key="1">
    <citation type="submission" date="2019-09" db="EMBL/GenBank/DDBJ databases">
        <title>Bird 10,000 Genomes (B10K) Project - Family phase.</title>
        <authorList>
            <person name="Zhang G."/>
        </authorList>
    </citation>
    <scope>NUCLEOTIDE SEQUENCE [LARGE SCALE GENOMIC DNA]</scope>
    <source>
        <strain evidence="3">B10K-DU-029-76</strain>
        <tissue evidence="3">Heart</tissue>
    </source>
</reference>
<name>A0A7K6UP58_9AVES</name>
<dbReference type="PANTHER" id="PTHR46746">
    <property type="entry name" value="KILLER CELL LECTIN-LIKE RECEPTOR SUBFAMILY F MEMBER 2"/>
    <property type="match status" value="1"/>
</dbReference>
<feature type="non-terminal residue" evidence="3">
    <location>
        <position position="74"/>
    </location>
</feature>
<evidence type="ECO:0000313" key="3">
    <source>
        <dbReference type="EMBL" id="NWX24298.1"/>
    </source>
</evidence>
<gene>
    <name evidence="3" type="primary">Klrb1</name>
    <name evidence="3" type="ORF">AEGBEN_R14750</name>
</gene>
<dbReference type="SUPFAM" id="SSF56436">
    <property type="entry name" value="C-type lectin-like"/>
    <property type="match status" value="1"/>
</dbReference>
<sequence>LNHILQKPSRYFWLGLSAPSAEEGWTWLNGSHPDQSRPWERGDGACGVLRGDRIGSSSCTSRLQWICQKEATKL</sequence>
<protein>
    <submittedName>
        <fullName evidence="3">KLRB1 protein</fullName>
    </submittedName>
</protein>
<keyword evidence="1" id="KW-0430">Lectin</keyword>